<keyword evidence="9" id="KW-1185">Reference proteome</keyword>
<protein>
    <submittedName>
        <fullName evidence="8">RNase adapter RapZ</fullName>
    </submittedName>
</protein>
<dbReference type="PIRSF" id="PIRSF005052">
    <property type="entry name" value="P-loopkin"/>
    <property type="match status" value="1"/>
</dbReference>
<comment type="caution">
    <text evidence="8">The sequence shown here is derived from an EMBL/GenBank/DDBJ whole genome shotgun (WGS) entry which is preliminary data.</text>
</comment>
<gene>
    <name evidence="8" type="primary">rapZ</name>
    <name evidence="8" type="ORF">ACFTOW_09140</name>
</gene>
<dbReference type="RefSeq" id="WP_379914858.1">
    <property type="nucleotide sequence ID" value="NZ_JBHUDD010000052.1"/>
</dbReference>
<dbReference type="NCBIfam" id="NF003828">
    <property type="entry name" value="PRK05416.1"/>
    <property type="match status" value="1"/>
</dbReference>
<keyword evidence="1 4" id="KW-0547">Nucleotide-binding</keyword>
<evidence type="ECO:0000313" key="9">
    <source>
        <dbReference type="Proteomes" id="UP001597186"/>
    </source>
</evidence>
<dbReference type="Pfam" id="PF22740">
    <property type="entry name" value="PapZ_C"/>
    <property type="match status" value="1"/>
</dbReference>
<sequence length="309" mass="34177">MTQTNPDIRADHRVVLVTGPSGAGRSTAINVLEDMGFEAIDNLPLSLLPRLLDGPLGGRPLALGLDTRNRDFSTNALIETIDQLGGWPGITAEIVYLDCRDDELQHRFSATRRRHPMAPAESPEIGIAREKDLLIPVRARADILIDTSDMTPHNLRDELHALLNPQTGSFMAVTINSFSYKRGLPRGVDMVFDGRFLRNPYWQPGLRDGDGRDPAVADYVQGDPRFAPFFERVHDLARMLLPAYLSEGKAHFAIGFGCSGGQHRSVALAEMLGKALAEDGWQVSIRHRELERRQPAQTSSAARPGDKDR</sequence>
<feature type="region of interest" description="Disordered" evidence="5">
    <location>
        <begin position="289"/>
        <end position="309"/>
    </location>
</feature>
<dbReference type="InterPro" id="IPR005337">
    <property type="entry name" value="RapZ-like"/>
</dbReference>
<keyword evidence="3 4" id="KW-0342">GTP-binding</keyword>
<evidence type="ECO:0000313" key="8">
    <source>
        <dbReference type="EMBL" id="MFD1509565.1"/>
    </source>
</evidence>
<proteinExistence type="inferred from homology"/>
<keyword evidence="2 4" id="KW-0067">ATP-binding</keyword>
<name>A0ABW4EE27_9RHOB</name>
<feature type="binding site" evidence="4">
    <location>
        <begin position="66"/>
        <end position="69"/>
    </location>
    <ligand>
        <name>GTP</name>
        <dbReference type="ChEBI" id="CHEBI:37565"/>
    </ligand>
</feature>
<evidence type="ECO:0000256" key="1">
    <source>
        <dbReference type="ARBA" id="ARBA00022741"/>
    </source>
</evidence>
<dbReference type="PANTHER" id="PTHR30448:SF0">
    <property type="entry name" value="RNASE ADAPTER PROTEIN RAPZ"/>
    <property type="match status" value="1"/>
</dbReference>
<evidence type="ECO:0000259" key="7">
    <source>
        <dbReference type="Pfam" id="PF22740"/>
    </source>
</evidence>
<dbReference type="Pfam" id="PF03668">
    <property type="entry name" value="RapZ-like_N"/>
    <property type="match status" value="1"/>
</dbReference>
<feature type="binding site" evidence="4">
    <location>
        <begin position="19"/>
        <end position="26"/>
    </location>
    <ligand>
        <name>ATP</name>
        <dbReference type="ChEBI" id="CHEBI:30616"/>
    </ligand>
</feature>
<dbReference type="InterPro" id="IPR053930">
    <property type="entry name" value="RapZ-like_N"/>
</dbReference>
<dbReference type="SUPFAM" id="SSF52540">
    <property type="entry name" value="P-loop containing nucleoside triphosphate hydrolases"/>
    <property type="match status" value="1"/>
</dbReference>
<dbReference type="Proteomes" id="UP001597186">
    <property type="component" value="Unassembled WGS sequence"/>
</dbReference>
<dbReference type="EMBL" id="JBHUDD010000052">
    <property type="protein sequence ID" value="MFD1509565.1"/>
    <property type="molecule type" value="Genomic_DNA"/>
</dbReference>
<reference evidence="9" key="1">
    <citation type="journal article" date="2019" name="Int. J. Syst. Evol. Microbiol.">
        <title>The Global Catalogue of Microorganisms (GCM) 10K type strain sequencing project: providing services to taxonomists for standard genome sequencing and annotation.</title>
        <authorList>
            <consortium name="The Broad Institute Genomics Platform"/>
            <consortium name="The Broad Institute Genome Sequencing Center for Infectious Disease"/>
            <person name="Wu L."/>
            <person name="Ma J."/>
        </authorList>
    </citation>
    <scope>NUCLEOTIDE SEQUENCE [LARGE SCALE GENOMIC DNA]</scope>
    <source>
        <strain evidence="9">CGMCC 1.12477</strain>
    </source>
</reference>
<evidence type="ECO:0000259" key="6">
    <source>
        <dbReference type="Pfam" id="PF03668"/>
    </source>
</evidence>
<evidence type="ECO:0000256" key="5">
    <source>
        <dbReference type="SAM" id="MobiDB-lite"/>
    </source>
</evidence>
<evidence type="ECO:0000256" key="3">
    <source>
        <dbReference type="ARBA" id="ARBA00023134"/>
    </source>
</evidence>
<feature type="domain" description="RapZ C-terminal" evidence="7">
    <location>
        <begin position="171"/>
        <end position="291"/>
    </location>
</feature>
<organism evidence="8 9">
    <name type="scientific">Lacimonas salitolerans</name>
    <dbReference type="NCBI Taxonomy" id="1323750"/>
    <lineage>
        <taxon>Bacteria</taxon>
        <taxon>Pseudomonadati</taxon>
        <taxon>Pseudomonadota</taxon>
        <taxon>Alphaproteobacteria</taxon>
        <taxon>Rhodobacterales</taxon>
        <taxon>Paracoccaceae</taxon>
        <taxon>Lacimonas</taxon>
    </lineage>
</organism>
<dbReference type="InterPro" id="IPR053931">
    <property type="entry name" value="RapZ_C"/>
</dbReference>
<dbReference type="PANTHER" id="PTHR30448">
    <property type="entry name" value="RNASE ADAPTER PROTEIN RAPZ"/>
    <property type="match status" value="1"/>
</dbReference>
<evidence type="ECO:0000256" key="4">
    <source>
        <dbReference type="HAMAP-Rule" id="MF_00636"/>
    </source>
</evidence>
<dbReference type="HAMAP" id="MF_00636">
    <property type="entry name" value="RapZ_like"/>
    <property type="match status" value="1"/>
</dbReference>
<evidence type="ECO:0000256" key="2">
    <source>
        <dbReference type="ARBA" id="ARBA00022840"/>
    </source>
</evidence>
<feature type="domain" description="RapZ-like N-terminal" evidence="6">
    <location>
        <begin position="14"/>
        <end position="163"/>
    </location>
</feature>
<dbReference type="InterPro" id="IPR027417">
    <property type="entry name" value="P-loop_NTPase"/>
</dbReference>
<accession>A0ABW4EE27</accession>